<sequence length="144" mass="15125">MATQYSVGHGMRRRNGTPSNPLEAAGTNMARNHPTSDEHHASAGAAGSHRIALGNSMPSFTPVMPTAGTLMPRKNTQAGDPTGAGSKQNRSNVEYNGASYRVQPKATFMQLDPAAGPTMANARIIPSVQGRANPNFESGMQASY</sequence>
<accession>A0A6J5L3Y7</accession>
<evidence type="ECO:0000256" key="1">
    <source>
        <dbReference type="SAM" id="MobiDB-lite"/>
    </source>
</evidence>
<gene>
    <name evidence="2" type="ORF">UFOVP111_38</name>
</gene>
<proteinExistence type="predicted"/>
<name>A0A6J5L3Y7_9CAUD</name>
<reference evidence="2" key="1">
    <citation type="submission" date="2020-04" db="EMBL/GenBank/DDBJ databases">
        <authorList>
            <person name="Chiriac C."/>
            <person name="Salcher M."/>
            <person name="Ghai R."/>
            <person name="Kavagutti S V."/>
        </authorList>
    </citation>
    <scope>NUCLEOTIDE SEQUENCE</scope>
</reference>
<dbReference type="EMBL" id="LR796226">
    <property type="protein sequence ID" value="CAB4128505.1"/>
    <property type="molecule type" value="Genomic_DNA"/>
</dbReference>
<protein>
    <submittedName>
        <fullName evidence="2">Uncharacterized protein</fullName>
    </submittedName>
</protein>
<organism evidence="2">
    <name type="scientific">uncultured Caudovirales phage</name>
    <dbReference type="NCBI Taxonomy" id="2100421"/>
    <lineage>
        <taxon>Viruses</taxon>
        <taxon>Duplodnaviria</taxon>
        <taxon>Heunggongvirae</taxon>
        <taxon>Uroviricota</taxon>
        <taxon>Caudoviricetes</taxon>
        <taxon>Peduoviridae</taxon>
        <taxon>Maltschvirus</taxon>
        <taxon>Maltschvirus maltsch</taxon>
    </lineage>
</organism>
<feature type="region of interest" description="Disordered" evidence="1">
    <location>
        <begin position="1"/>
        <end position="97"/>
    </location>
</feature>
<evidence type="ECO:0000313" key="2">
    <source>
        <dbReference type="EMBL" id="CAB4128505.1"/>
    </source>
</evidence>
<feature type="compositionally biased region" description="Polar residues" evidence="1">
    <location>
        <begin position="74"/>
        <end position="94"/>
    </location>
</feature>